<dbReference type="AlphaFoldDB" id="A0A1R1ICU3"/>
<proteinExistence type="predicted"/>
<organism evidence="1 2">
    <name type="scientific">Azonexus hydrophilus</name>
    <dbReference type="NCBI Taxonomy" id="418702"/>
    <lineage>
        <taxon>Bacteria</taxon>
        <taxon>Pseudomonadati</taxon>
        <taxon>Pseudomonadota</taxon>
        <taxon>Betaproteobacteria</taxon>
        <taxon>Rhodocyclales</taxon>
        <taxon>Azonexaceae</taxon>
        <taxon>Azonexus</taxon>
    </lineage>
</organism>
<evidence type="ECO:0000313" key="1">
    <source>
        <dbReference type="EMBL" id="OMG56598.1"/>
    </source>
</evidence>
<reference evidence="1 2" key="1">
    <citation type="submission" date="2016-10" db="EMBL/GenBank/DDBJ databases">
        <title>Alkaliphiles isolated from bioreactors.</title>
        <authorList>
            <person name="Salah Z."/>
            <person name="Rout S.P."/>
            <person name="Humphreys P.N."/>
        </authorList>
    </citation>
    <scope>NUCLEOTIDE SEQUENCE [LARGE SCALE GENOMIC DNA]</scope>
    <source>
        <strain evidence="1 2">ZS02</strain>
    </source>
</reference>
<sequence>METPWGELEGLDLSDKKLAERILTADKHQLVEGMIVECLYDQILDSLPEHVPDVIALDVETVIAQATKWSDRKIAVVWARDKKDGLGRYLAALEKRFRVFLVEYEKGKGFFGTAIRDGKRSGSVMSIEDLLKPVAAVAYKPFAVSEAVRDEERQREAIYGFLFSHHGGKLASNVLLPRILINCGVQPWFRFVWNLDKIFIIDGKPWLFEVKHKFPYRDQQSPVLKFGLNDGEVAIFRLLSECGIGCIFSIMVKPKWSKDVGSLYMLTDLKARKNTAVIGKVLDSVTIEKLDGQASGVSGSDTTITGAAGGQLKFKRIPVADFGMFGRFSDEPSSIAERMVSEIRGTKAARATDDGLASLRMLANP</sequence>
<dbReference type="EMBL" id="MTHD01000001">
    <property type="protein sequence ID" value="OMG56598.1"/>
    <property type="molecule type" value="Genomic_DNA"/>
</dbReference>
<protein>
    <submittedName>
        <fullName evidence="1">Uncharacterized protein</fullName>
    </submittedName>
</protein>
<name>A0A1R1ICU3_9RHOO</name>
<accession>A0A1R1ICU3</accession>
<dbReference type="Proteomes" id="UP000187526">
    <property type="component" value="Unassembled WGS sequence"/>
</dbReference>
<keyword evidence="2" id="KW-1185">Reference proteome</keyword>
<gene>
    <name evidence="1" type="ORF">BJN45_03005</name>
</gene>
<dbReference type="OrthoDB" id="6993347at2"/>
<comment type="caution">
    <text evidence="1">The sequence shown here is derived from an EMBL/GenBank/DDBJ whole genome shotgun (WGS) entry which is preliminary data.</text>
</comment>
<dbReference type="RefSeq" id="WP_076091895.1">
    <property type="nucleotide sequence ID" value="NZ_MTHD01000001.1"/>
</dbReference>
<evidence type="ECO:0000313" key="2">
    <source>
        <dbReference type="Proteomes" id="UP000187526"/>
    </source>
</evidence>
<dbReference type="STRING" id="418702.BJN45_03005"/>